<dbReference type="InterPro" id="IPR031680">
    <property type="entry name" value="Hepar_II_III_N"/>
</dbReference>
<keyword evidence="8" id="KW-1185">Reference proteome</keyword>
<keyword evidence="2" id="KW-0732">Signal</keyword>
<dbReference type="Gene3D" id="1.50.10.100">
    <property type="entry name" value="Chondroitin AC/alginate lyase"/>
    <property type="match status" value="1"/>
</dbReference>
<dbReference type="SUPFAM" id="SSF48230">
    <property type="entry name" value="Chondroitin AC/alginate lyase"/>
    <property type="match status" value="1"/>
</dbReference>
<keyword evidence="4" id="KW-0456">Lyase</keyword>
<name>A0A371B6E7_9BRAD</name>
<dbReference type="Gene3D" id="2.70.98.70">
    <property type="match status" value="1"/>
</dbReference>
<comment type="subcellular location">
    <subcellularLocation>
        <location evidence="1">Periplasm</location>
    </subcellularLocation>
</comment>
<feature type="domain" description="Heparinase II/III-like C-terminal" evidence="5">
    <location>
        <begin position="548"/>
        <end position="624"/>
    </location>
</feature>
<evidence type="ECO:0000313" key="8">
    <source>
        <dbReference type="Proteomes" id="UP000263993"/>
    </source>
</evidence>
<evidence type="ECO:0000259" key="6">
    <source>
        <dbReference type="Pfam" id="PF16889"/>
    </source>
</evidence>
<dbReference type="RefSeq" id="WP_115515162.1">
    <property type="nucleotide sequence ID" value="NZ_QRGO01000001.1"/>
</dbReference>
<dbReference type="GO" id="GO:0016829">
    <property type="term" value="F:lyase activity"/>
    <property type="evidence" value="ECO:0007669"/>
    <property type="project" value="UniProtKB-KW"/>
</dbReference>
<accession>A0A371B6E7</accession>
<evidence type="ECO:0000256" key="1">
    <source>
        <dbReference type="ARBA" id="ARBA00004418"/>
    </source>
</evidence>
<comment type="caution">
    <text evidence="7">The sequence shown here is derived from an EMBL/GenBank/DDBJ whole genome shotgun (WGS) entry which is preliminary data.</text>
</comment>
<evidence type="ECO:0000313" key="7">
    <source>
        <dbReference type="EMBL" id="RDV03134.1"/>
    </source>
</evidence>
<sequence>MDIRGYIRQVRSLPLDMTMRKAARLAARTARARMKLAADIVSGSYGGRQPNFNPAARIVLAAADVPSDLCRTLLALSARYLEHRFDLLGSGWVSPVYGFSAKGFLGHRYEPNGLAAPLRNGEGLETVVNRSNLAIASAIWGMIEQSSYVPIDWQVDVRSGYRWDGQRPSMSFGIPVDIGADIKVPWELARLQHLPQLALCALLAKAGAEGFETLQRYIDEIGDQIADFTATNPPRFGVNWVGTMDVAIRAANIALTRAILAGAGLSLPPNIDGLVAQTLGDHGDFIAEHLEYSEVGRSNHYLADLGGLLWIGWTLEGEAATRWLTFATAELLAEAEHQFLPDGGNYEGSTNYHRLSGEIVAFGLALIGSLDANDVARLDGAMAPERAWRALYPQLPLPRPGRGEGGMALVGPHVLRKLADAARLTRAIQGDDAMVVQIGDTDSGRFFKLTPTLFGDSASEPIENTLDHRAFPDMVDALSGGAQNETVEGAVVRSLLSDCAFAVPERTVSLADFGEPDAALKQWNEAPDGSKRLRHIELPRPVDPSTWTREAFPDFGLYVYRSGDLMVTFRCAGAPVEGAPRGHRHDDNLGVELRLGDYQRRDPGSFVYTPSVARRNAYRAAVAHDAPRPLGLTIATMKAGLFDLDESGFAHCLCWRPDTVAGELLWAGGSALRVIKFSHQDVRIYDCVTPGPIADVGPVLPVARGYGLI</sequence>
<dbReference type="GO" id="GO:0042597">
    <property type="term" value="C:periplasmic space"/>
    <property type="evidence" value="ECO:0007669"/>
    <property type="project" value="UniProtKB-SubCell"/>
</dbReference>
<evidence type="ECO:0000259" key="5">
    <source>
        <dbReference type="Pfam" id="PF07940"/>
    </source>
</evidence>
<dbReference type="Pfam" id="PF07940">
    <property type="entry name" value="Hepar_II_III_C"/>
    <property type="match status" value="1"/>
</dbReference>
<dbReference type="Proteomes" id="UP000263993">
    <property type="component" value="Unassembled WGS sequence"/>
</dbReference>
<protein>
    <submittedName>
        <fullName evidence="7">Uncharacterized protein</fullName>
    </submittedName>
</protein>
<dbReference type="PANTHER" id="PTHR39210">
    <property type="entry name" value="HEPARIN-SULFATE LYASE"/>
    <property type="match status" value="1"/>
</dbReference>
<dbReference type="OrthoDB" id="9763014at2"/>
<reference evidence="8" key="1">
    <citation type="submission" date="2018-08" db="EMBL/GenBank/DDBJ databases">
        <authorList>
            <person name="Kim S.-J."/>
            <person name="Jung G.-Y."/>
        </authorList>
    </citation>
    <scope>NUCLEOTIDE SEQUENCE [LARGE SCALE GENOMIC DNA]</scope>
    <source>
        <strain evidence="8">GY_H</strain>
    </source>
</reference>
<gene>
    <name evidence="7" type="ORF">DXH78_00140</name>
</gene>
<proteinExistence type="predicted"/>
<dbReference type="InterPro" id="IPR012480">
    <property type="entry name" value="Hepar_II_III_C"/>
</dbReference>
<dbReference type="AlphaFoldDB" id="A0A371B6E7"/>
<evidence type="ECO:0000256" key="3">
    <source>
        <dbReference type="ARBA" id="ARBA00022764"/>
    </source>
</evidence>
<dbReference type="Pfam" id="PF16889">
    <property type="entry name" value="Hepar_II_III_N"/>
    <property type="match status" value="1"/>
</dbReference>
<dbReference type="InterPro" id="IPR008929">
    <property type="entry name" value="Chondroitin_lyas"/>
</dbReference>
<dbReference type="PANTHER" id="PTHR39210:SF1">
    <property type="entry name" value="HEPARIN-SULFATE LYASE"/>
    <property type="match status" value="1"/>
</dbReference>
<evidence type="ECO:0000256" key="4">
    <source>
        <dbReference type="ARBA" id="ARBA00023239"/>
    </source>
</evidence>
<keyword evidence="3" id="KW-0574">Periplasm</keyword>
<organism evidence="7 8">
    <name type="scientific">Undibacter mobilis</name>
    <dbReference type="NCBI Taxonomy" id="2292256"/>
    <lineage>
        <taxon>Bacteria</taxon>
        <taxon>Pseudomonadati</taxon>
        <taxon>Pseudomonadota</taxon>
        <taxon>Alphaproteobacteria</taxon>
        <taxon>Hyphomicrobiales</taxon>
        <taxon>Nitrobacteraceae</taxon>
        <taxon>Undibacter</taxon>
    </lineage>
</organism>
<evidence type="ECO:0000256" key="2">
    <source>
        <dbReference type="ARBA" id="ARBA00022729"/>
    </source>
</evidence>
<feature type="domain" description="Heparin-sulfate lyase N-terminal" evidence="6">
    <location>
        <begin position="216"/>
        <end position="358"/>
    </location>
</feature>
<dbReference type="EMBL" id="QRGO01000001">
    <property type="protein sequence ID" value="RDV03134.1"/>
    <property type="molecule type" value="Genomic_DNA"/>
</dbReference>